<gene>
    <name evidence="1" type="ORF">SAMN04489859_102456</name>
</gene>
<evidence type="ECO:0000313" key="2">
    <source>
        <dbReference type="Proteomes" id="UP000199054"/>
    </source>
</evidence>
<dbReference type="STRING" id="34002.SAMN04489859_102456"/>
<keyword evidence="2" id="KW-1185">Reference proteome</keyword>
<evidence type="ECO:0000313" key="1">
    <source>
        <dbReference type="EMBL" id="SEN96174.1"/>
    </source>
</evidence>
<protein>
    <submittedName>
        <fullName evidence="1">Uncharacterized protein</fullName>
    </submittedName>
</protein>
<dbReference type="AlphaFoldDB" id="A0A1H8KTF7"/>
<reference evidence="1 2" key="1">
    <citation type="submission" date="2016-10" db="EMBL/GenBank/DDBJ databases">
        <authorList>
            <person name="de Groot N.N."/>
        </authorList>
    </citation>
    <scope>NUCLEOTIDE SEQUENCE [LARGE SCALE GENOMIC DNA]</scope>
    <source>
        <strain evidence="1 2">DSM 8512</strain>
    </source>
</reference>
<proteinExistence type="predicted"/>
<accession>A0A1H8KTF7</accession>
<dbReference type="Proteomes" id="UP000199054">
    <property type="component" value="Unassembled WGS sequence"/>
</dbReference>
<name>A0A1H8KTF7_9RHOB</name>
<sequence>MTQRIAGFPASLNALAATAMRRIARGAGSRCRDALTRTA</sequence>
<organism evidence="1 2">
    <name type="scientific">Paracoccus alcaliphilus</name>
    <dbReference type="NCBI Taxonomy" id="34002"/>
    <lineage>
        <taxon>Bacteria</taxon>
        <taxon>Pseudomonadati</taxon>
        <taxon>Pseudomonadota</taxon>
        <taxon>Alphaproteobacteria</taxon>
        <taxon>Rhodobacterales</taxon>
        <taxon>Paracoccaceae</taxon>
        <taxon>Paracoccus</taxon>
    </lineage>
</organism>
<dbReference type="EMBL" id="FODE01000024">
    <property type="protein sequence ID" value="SEN96174.1"/>
    <property type="molecule type" value="Genomic_DNA"/>
</dbReference>